<dbReference type="GO" id="GO:0009002">
    <property type="term" value="F:serine-type D-Ala-D-Ala carboxypeptidase activity"/>
    <property type="evidence" value="ECO:0007669"/>
    <property type="project" value="UniProtKB-EC"/>
</dbReference>
<evidence type="ECO:0000256" key="4">
    <source>
        <dbReference type="ARBA" id="ARBA00022475"/>
    </source>
</evidence>
<dbReference type="InterPro" id="IPR001264">
    <property type="entry name" value="Glyco_trans_51"/>
</dbReference>
<evidence type="ECO:0000256" key="5">
    <source>
        <dbReference type="ARBA" id="ARBA00022645"/>
    </source>
</evidence>
<evidence type="ECO:0000256" key="7">
    <source>
        <dbReference type="ARBA" id="ARBA00022676"/>
    </source>
</evidence>
<dbReference type="EMBL" id="LR792683">
    <property type="protein sequence ID" value="CAB3394631.1"/>
    <property type="molecule type" value="Genomic_DNA"/>
</dbReference>
<keyword evidence="7" id="KW-0328">Glycosyltransferase</keyword>
<evidence type="ECO:0000313" key="22">
    <source>
        <dbReference type="Proteomes" id="UP000502196"/>
    </source>
</evidence>
<dbReference type="InterPro" id="IPR012338">
    <property type="entry name" value="Beta-lactam/transpept-like"/>
</dbReference>
<evidence type="ECO:0000259" key="19">
    <source>
        <dbReference type="Pfam" id="PF00905"/>
    </source>
</evidence>
<dbReference type="GO" id="GO:0008360">
    <property type="term" value="P:regulation of cell shape"/>
    <property type="evidence" value="ECO:0007669"/>
    <property type="project" value="UniProtKB-KW"/>
</dbReference>
<dbReference type="PANTHER" id="PTHR32282">
    <property type="entry name" value="BINDING PROTEIN TRANSPEPTIDASE, PUTATIVE-RELATED"/>
    <property type="match status" value="1"/>
</dbReference>
<keyword evidence="4" id="KW-1003">Cell membrane</keyword>
<evidence type="ECO:0000313" key="21">
    <source>
        <dbReference type="EMBL" id="CAB3394631.1"/>
    </source>
</evidence>
<dbReference type="Proteomes" id="UP000502196">
    <property type="component" value="Chromosome"/>
</dbReference>
<feature type="compositionally biased region" description="Low complexity" evidence="17">
    <location>
        <begin position="784"/>
        <end position="799"/>
    </location>
</feature>
<evidence type="ECO:0000256" key="6">
    <source>
        <dbReference type="ARBA" id="ARBA00022670"/>
    </source>
</evidence>
<comment type="similarity">
    <text evidence="2">In the C-terminal section; belongs to the transpeptidase family.</text>
</comment>
<dbReference type="Pfam" id="PF00905">
    <property type="entry name" value="Transpeptidase"/>
    <property type="match status" value="1"/>
</dbReference>
<dbReference type="Pfam" id="PF00912">
    <property type="entry name" value="Transgly"/>
    <property type="match status" value="1"/>
</dbReference>
<dbReference type="InterPro" id="IPR036950">
    <property type="entry name" value="PBP_transglycosylase"/>
</dbReference>
<dbReference type="GO" id="GO:0009252">
    <property type="term" value="P:peptidoglycan biosynthetic process"/>
    <property type="evidence" value="ECO:0007669"/>
    <property type="project" value="UniProtKB-KW"/>
</dbReference>
<dbReference type="NCBIfam" id="TIGR02074">
    <property type="entry name" value="PBP_1a_fam"/>
    <property type="match status" value="1"/>
</dbReference>
<keyword evidence="11" id="KW-0573">Peptidoglycan synthesis</keyword>
<keyword evidence="18" id="KW-1133">Transmembrane helix</keyword>
<dbReference type="GO" id="GO:0008955">
    <property type="term" value="F:peptidoglycan glycosyltransferase activity"/>
    <property type="evidence" value="ECO:0007669"/>
    <property type="project" value="UniProtKB-EC"/>
</dbReference>
<evidence type="ECO:0000256" key="12">
    <source>
        <dbReference type="ARBA" id="ARBA00023136"/>
    </source>
</evidence>
<proteinExistence type="inferred from homology"/>
<dbReference type="InterPro" id="IPR050396">
    <property type="entry name" value="Glycosyltr_51/Transpeptidase"/>
</dbReference>
<keyword evidence="9" id="KW-0378">Hydrolase</keyword>
<evidence type="ECO:0000256" key="17">
    <source>
        <dbReference type="SAM" id="MobiDB-lite"/>
    </source>
</evidence>
<sequence>MEEKVQIPEQPKRRRWLLWVAILAGAAFLVILASGVTYAVRVTRAAPPLDLARLSQLSQITTVVDREGRPLGLLMTDGSREPISSLAEVSPDLVHGVIAVEDKDFYHHPGVDIQAIFRALWQNIRGQQIVSGASTLTQQTVKLVFFPDQARTLTRKIQEALLAIELERKLSKDEILTTYLNWAYFGQVGTMNVYGAEQAAHTFFGVNAKDLNLAEAAMLAALPNNPSLFSPYSHFSAAKERQSLVLSRMLEQHYINEEQYRQALAFDIQKALRPISQHSAAKYPYILDEVQDDAASLLVQRGLAPDLDKAKELLATGGFRIETTIDRDLQDRVNEAVSGQSYRPDIGYSALLNGRPTPIKNAMEQVGAAVVNNSDGSILAVYGGRDYNRDQIDHARLPRQPGSTMKPIGVYGPAVDRGLIGSGSGVDDVPTSWPGYRPNNFDNRFHGMMTVREALVQSYNIPALQVFSRLGPGVGMEYLKKLGITTLTPDDAVISAGIGGLSRGLTVEEATNAFTVFPNQGSVHPVHLITKIVDRDGRTVYQHANQTTQVFSPAASYILTDMLRDVVRRGTGSAVGRRFPSMAVAGKTGTTDDDRDSWFIGFTPDVTIGVWVGYNYPFPLHPVPGVSPRDERPRAVQVFADILQRARGGPWLHTASFPSAPSGVVRVSVCSKSGELPTALCRAAGTVVSELFVKGTKPKTACDVHVRAAYTVIDGKKYRATTATPPDEIRWGIFIQRKAYPPGPAPTDAGLEVPSTPDPRGGEVLPLGGGDTPQPTPSEGQSAPGTNSGNGNGQQEQNGGTPGHPPGTTPGAGNE</sequence>
<dbReference type="InterPro" id="IPR001460">
    <property type="entry name" value="PCN-bd_Tpept"/>
</dbReference>
<keyword evidence="12 18" id="KW-0472">Membrane</keyword>
<dbReference type="RefSeq" id="WP_170086054.1">
    <property type="nucleotide sequence ID" value="NZ_CP047972.1"/>
</dbReference>
<keyword evidence="14" id="KW-0961">Cell wall biogenesis/degradation</keyword>
<evidence type="ECO:0000256" key="9">
    <source>
        <dbReference type="ARBA" id="ARBA00022801"/>
    </source>
</evidence>
<dbReference type="InterPro" id="IPR023346">
    <property type="entry name" value="Lysozyme-like_dom_sf"/>
</dbReference>
<feature type="region of interest" description="Disordered" evidence="17">
    <location>
        <begin position="740"/>
        <end position="815"/>
    </location>
</feature>
<evidence type="ECO:0000256" key="8">
    <source>
        <dbReference type="ARBA" id="ARBA00022679"/>
    </source>
</evidence>
<evidence type="ECO:0000256" key="14">
    <source>
        <dbReference type="ARBA" id="ARBA00023316"/>
    </source>
</evidence>
<dbReference type="GO" id="GO:0006508">
    <property type="term" value="P:proteolysis"/>
    <property type="evidence" value="ECO:0007669"/>
    <property type="project" value="UniProtKB-KW"/>
</dbReference>
<dbReference type="Gene3D" id="1.10.3810.10">
    <property type="entry name" value="Biosynthetic peptidoglycan transglycosylase-like"/>
    <property type="match status" value="1"/>
</dbReference>
<comment type="catalytic activity">
    <reaction evidence="15">
        <text>Preferential cleavage: (Ac)2-L-Lys-D-Ala-|-D-Ala. Also transpeptidation of peptidyl-alanyl moieties that are N-acyl substituents of D-alanine.</text>
        <dbReference type="EC" id="3.4.16.4"/>
    </reaction>
</comment>
<evidence type="ECO:0000256" key="16">
    <source>
        <dbReference type="ARBA" id="ARBA00049902"/>
    </source>
</evidence>
<feature type="domain" description="Penicillin-binding protein transpeptidase" evidence="19">
    <location>
        <begin position="367"/>
        <end position="607"/>
    </location>
</feature>
<dbReference type="AlphaFoldDB" id="A0A6F9ECQ0"/>
<evidence type="ECO:0000256" key="1">
    <source>
        <dbReference type="ARBA" id="ARBA00004236"/>
    </source>
</evidence>
<comment type="similarity">
    <text evidence="3">In the N-terminal section; belongs to the glycosyltransferase 51 family.</text>
</comment>
<keyword evidence="13" id="KW-0511">Multifunctional enzyme</keyword>
<keyword evidence="6" id="KW-0645">Protease</keyword>
<keyword evidence="8 21" id="KW-0808">Transferase</keyword>
<accession>A0A6F9ECQ0</accession>
<keyword evidence="5" id="KW-0121">Carboxypeptidase</keyword>
<evidence type="ECO:0000256" key="11">
    <source>
        <dbReference type="ARBA" id="ARBA00022984"/>
    </source>
</evidence>
<dbReference type="GO" id="GO:0030288">
    <property type="term" value="C:outer membrane-bounded periplasmic space"/>
    <property type="evidence" value="ECO:0007669"/>
    <property type="project" value="TreeGrafter"/>
</dbReference>
<keyword evidence="10" id="KW-0133">Cell shape</keyword>
<dbReference type="SUPFAM" id="SSF56601">
    <property type="entry name" value="beta-lactamase/transpeptidase-like"/>
    <property type="match status" value="1"/>
</dbReference>
<keyword evidence="18" id="KW-0812">Transmembrane</keyword>
<dbReference type="PANTHER" id="PTHR32282:SF11">
    <property type="entry name" value="PENICILLIN-BINDING PROTEIN 1B"/>
    <property type="match status" value="1"/>
</dbReference>
<organism evidence="21 22">
    <name type="scientific">Kyrpidia spormannii</name>
    <dbReference type="NCBI Taxonomy" id="2055160"/>
    <lineage>
        <taxon>Bacteria</taxon>
        <taxon>Bacillati</taxon>
        <taxon>Bacillota</taxon>
        <taxon>Bacilli</taxon>
        <taxon>Bacillales</taxon>
        <taxon>Alicyclobacillaceae</taxon>
        <taxon>Kyrpidia</taxon>
    </lineage>
</organism>
<dbReference type="GO" id="GO:0008658">
    <property type="term" value="F:penicillin binding"/>
    <property type="evidence" value="ECO:0007669"/>
    <property type="project" value="InterPro"/>
</dbReference>
<comment type="catalytic activity">
    <reaction evidence="16">
        <text>[GlcNAc-(1-&gt;4)-Mur2Ac(oyl-L-Ala-gamma-D-Glu-L-Lys-D-Ala-D-Ala)](n)-di-trans,octa-cis-undecaprenyl diphosphate + beta-D-GlcNAc-(1-&gt;4)-Mur2Ac(oyl-L-Ala-gamma-D-Glu-L-Lys-D-Ala-D-Ala)-di-trans,octa-cis-undecaprenyl diphosphate = [GlcNAc-(1-&gt;4)-Mur2Ac(oyl-L-Ala-gamma-D-Glu-L-Lys-D-Ala-D-Ala)](n+1)-di-trans,octa-cis-undecaprenyl diphosphate + di-trans,octa-cis-undecaprenyl diphosphate + H(+)</text>
        <dbReference type="Rhea" id="RHEA:23708"/>
        <dbReference type="Rhea" id="RHEA-COMP:9602"/>
        <dbReference type="Rhea" id="RHEA-COMP:9603"/>
        <dbReference type="ChEBI" id="CHEBI:15378"/>
        <dbReference type="ChEBI" id="CHEBI:58405"/>
        <dbReference type="ChEBI" id="CHEBI:60033"/>
        <dbReference type="ChEBI" id="CHEBI:78435"/>
        <dbReference type="EC" id="2.4.99.28"/>
    </reaction>
</comment>
<protein>
    <submittedName>
        <fullName evidence="21">Glycosyl transferase</fullName>
    </submittedName>
</protein>
<evidence type="ECO:0000256" key="13">
    <source>
        <dbReference type="ARBA" id="ARBA00023268"/>
    </source>
</evidence>
<name>A0A6F9ECQ0_9BACL</name>
<dbReference type="Gene3D" id="3.40.710.10">
    <property type="entry name" value="DD-peptidase/beta-lactamase superfamily"/>
    <property type="match status" value="1"/>
</dbReference>
<gene>
    <name evidence="21" type="ORF">COOX1_2513</name>
</gene>
<evidence type="ECO:0000256" key="18">
    <source>
        <dbReference type="SAM" id="Phobius"/>
    </source>
</evidence>
<feature type="transmembrane region" description="Helical" evidence="18">
    <location>
        <begin position="16"/>
        <end position="40"/>
    </location>
</feature>
<comment type="subcellular location">
    <subcellularLocation>
        <location evidence="1">Cell membrane</location>
    </subcellularLocation>
</comment>
<dbReference type="SUPFAM" id="SSF53955">
    <property type="entry name" value="Lysozyme-like"/>
    <property type="match status" value="1"/>
</dbReference>
<dbReference type="GO" id="GO:0005886">
    <property type="term" value="C:plasma membrane"/>
    <property type="evidence" value="ECO:0007669"/>
    <property type="project" value="UniProtKB-SubCell"/>
</dbReference>
<feature type="domain" description="Glycosyl transferase family 51" evidence="20">
    <location>
        <begin position="79"/>
        <end position="249"/>
    </location>
</feature>
<evidence type="ECO:0000256" key="2">
    <source>
        <dbReference type="ARBA" id="ARBA00007090"/>
    </source>
</evidence>
<reference evidence="21 22" key="1">
    <citation type="submission" date="2020-04" db="EMBL/GenBank/DDBJ databases">
        <authorList>
            <person name="Hogendoorn C."/>
        </authorList>
    </citation>
    <scope>NUCLEOTIDE SEQUENCE [LARGE SCALE GENOMIC DNA]</scope>
    <source>
        <strain evidence="21">COOX1</strain>
    </source>
</reference>
<dbReference type="GO" id="GO:0071555">
    <property type="term" value="P:cell wall organization"/>
    <property type="evidence" value="ECO:0007669"/>
    <property type="project" value="UniProtKB-KW"/>
</dbReference>
<evidence type="ECO:0000256" key="3">
    <source>
        <dbReference type="ARBA" id="ARBA00007739"/>
    </source>
</evidence>
<evidence type="ECO:0000256" key="10">
    <source>
        <dbReference type="ARBA" id="ARBA00022960"/>
    </source>
</evidence>
<evidence type="ECO:0000256" key="15">
    <source>
        <dbReference type="ARBA" id="ARBA00034000"/>
    </source>
</evidence>
<dbReference type="FunFam" id="1.10.3810.10:FF:000001">
    <property type="entry name" value="Penicillin-binding protein 1A"/>
    <property type="match status" value="1"/>
</dbReference>
<evidence type="ECO:0000259" key="20">
    <source>
        <dbReference type="Pfam" id="PF00912"/>
    </source>
</evidence>